<reference evidence="1 2" key="1">
    <citation type="submission" date="2014-12" db="EMBL/GenBank/DDBJ databases">
        <title>Genome sequencing of Alteromonas marina AD001.</title>
        <authorList>
            <person name="Adrian T.G.S."/>
            <person name="Chan K.G."/>
        </authorList>
    </citation>
    <scope>NUCLEOTIDE SEQUENCE [LARGE SCALE GENOMIC DNA]</scope>
    <source>
        <strain evidence="1 2">AD001</strain>
    </source>
</reference>
<organism evidence="1 2">
    <name type="scientific">Alteromonas marina</name>
    <dbReference type="NCBI Taxonomy" id="203795"/>
    <lineage>
        <taxon>Bacteria</taxon>
        <taxon>Pseudomonadati</taxon>
        <taxon>Pseudomonadota</taxon>
        <taxon>Gammaproteobacteria</taxon>
        <taxon>Alteromonadales</taxon>
        <taxon>Alteromonadaceae</taxon>
        <taxon>Alteromonas/Salinimonas group</taxon>
        <taxon>Alteromonas</taxon>
    </lineage>
</organism>
<sequence>MFVKIGQYPDLFINWRVLEKHKSDVERRVPSALAQYLSFLFLSLQSKCYLSRWLDGFYK</sequence>
<protein>
    <submittedName>
        <fullName evidence="1">Uncharacterized protein</fullName>
    </submittedName>
</protein>
<proteinExistence type="predicted"/>
<gene>
    <name evidence="1" type="ORF">RJ41_03070</name>
</gene>
<dbReference type="EMBL" id="JWLW01000004">
    <property type="protein sequence ID" value="KHT56769.1"/>
    <property type="molecule type" value="Genomic_DNA"/>
</dbReference>
<dbReference type="Proteomes" id="UP000031197">
    <property type="component" value="Unassembled WGS sequence"/>
</dbReference>
<dbReference type="AlphaFoldDB" id="A0A0B3YFT0"/>
<keyword evidence="2" id="KW-1185">Reference proteome</keyword>
<accession>A0A0B3YFT0</accession>
<evidence type="ECO:0000313" key="2">
    <source>
        <dbReference type="Proteomes" id="UP000031197"/>
    </source>
</evidence>
<evidence type="ECO:0000313" key="1">
    <source>
        <dbReference type="EMBL" id="KHT56769.1"/>
    </source>
</evidence>
<comment type="caution">
    <text evidence="1">The sequence shown here is derived from an EMBL/GenBank/DDBJ whole genome shotgun (WGS) entry which is preliminary data.</text>
</comment>
<name>A0A0B3YFT0_9ALTE</name>